<evidence type="ECO:0000313" key="2">
    <source>
        <dbReference type="Proteomes" id="UP001234202"/>
    </source>
</evidence>
<accession>A0ACC2XH52</accession>
<keyword evidence="2" id="KW-1185">Reference proteome</keyword>
<gene>
    <name evidence="1" type="ORF">QFC24_004144</name>
</gene>
<dbReference type="EMBL" id="JASBWV010000014">
    <property type="protein sequence ID" value="KAJ9122715.1"/>
    <property type="molecule type" value="Genomic_DNA"/>
</dbReference>
<reference evidence="1" key="1">
    <citation type="submission" date="2023-04" db="EMBL/GenBank/DDBJ databases">
        <title>Draft Genome sequencing of Naganishia species isolated from polar environments using Oxford Nanopore Technology.</title>
        <authorList>
            <person name="Leo P."/>
            <person name="Venkateswaran K."/>
        </authorList>
    </citation>
    <scope>NUCLEOTIDE SEQUENCE</scope>
    <source>
        <strain evidence="1">DBVPG 5303</strain>
    </source>
</reference>
<sequence>MDITLLHPITLTKDNLTLEVPCHRIPFEHLVAGGPSLEEVERAILDPPSASSSSNRTTSGSRDKQNTSSKTQNQNQDIFFARVMTISSKESSGLARKYGVLRNALPVEISPGVFGMGNRSRRRASDDRRGRRTPEEEKEEDEQIVSRLMDWKGFYGGFESLQGIYQPLRSVVKAQDAGRSSTMEGAEESVAQVAPLTKEQLAQQQETDKRMLKERLDAERAYWSARREAEKEAKRKEEKENSAKTSSPGTPSATLLARLINRGNDTSVPTASTSTSPSSQTTSQAALRQQPVSTPAALNTISSPVLNKAQSRLIEQARERARKESSRWSVPLNILGPSSANQKQSSSNAAGGFRHSGSASDGDARNSAPKKVKPEEKDSWLSWASSMFSGKS</sequence>
<protein>
    <submittedName>
        <fullName evidence="1">Uncharacterized protein</fullName>
    </submittedName>
</protein>
<name>A0ACC2XH52_9TREE</name>
<comment type="caution">
    <text evidence="1">The sequence shown here is derived from an EMBL/GenBank/DDBJ whole genome shotgun (WGS) entry which is preliminary data.</text>
</comment>
<evidence type="ECO:0000313" key="1">
    <source>
        <dbReference type="EMBL" id="KAJ9122715.1"/>
    </source>
</evidence>
<dbReference type="Proteomes" id="UP001234202">
    <property type="component" value="Unassembled WGS sequence"/>
</dbReference>
<proteinExistence type="predicted"/>
<organism evidence="1 2">
    <name type="scientific">Naganishia onofrii</name>
    <dbReference type="NCBI Taxonomy" id="1851511"/>
    <lineage>
        <taxon>Eukaryota</taxon>
        <taxon>Fungi</taxon>
        <taxon>Dikarya</taxon>
        <taxon>Basidiomycota</taxon>
        <taxon>Agaricomycotina</taxon>
        <taxon>Tremellomycetes</taxon>
        <taxon>Filobasidiales</taxon>
        <taxon>Filobasidiaceae</taxon>
        <taxon>Naganishia</taxon>
    </lineage>
</organism>